<evidence type="ECO:0000256" key="7">
    <source>
        <dbReference type="PROSITE-ProRule" id="PRU00042"/>
    </source>
</evidence>
<evidence type="ECO:0000256" key="2">
    <source>
        <dbReference type="ARBA" id="ARBA00022723"/>
    </source>
</evidence>
<dbReference type="InterPro" id="IPR036236">
    <property type="entry name" value="Znf_C2H2_sf"/>
</dbReference>
<dbReference type="KEGG" id="dci:113470543"/>
<dbReference type="SMART" id="SM00355">
    <property type="entry name" value="ZnF_C2H2"/>
    <property type="match status" value="4"/>
</dbReference>
<keyword evidence="3" id="KW-0677">Repeat</keyword>
<keyword evidence="2" id="KW-0479">Metal-binding</keyword>
<accession>A0A3Q0J8V9</accession>
<proteinExistence type="predicted"/>
<dbReference type="InterPro" id="IPR013087">
    <property type="entry name" value="Znf_C2H2_type"/>
</dbReference>
<dbReference type="Gene3D" id="3.30.160.60">
    <property type="entry name" value="Classic Zinc Finger"/>
    <property type="match status" value="2"/>
</dbReference>
<dbReference type="PaxDb" id="121845-A0A3Q0J8V9"/>
<feature type="domain" description="C2H2-type" evidence="8">
    <location>
        <begin position="89"/>
        <end position="116"/>
    </location>
</feature>
<dbReference type="GO" id="GO:0005634">
    <property type="term" value="C:nucleus"/>
    <property type="evidence" value="ECO:0007669"/>
    <property type="project" value="UniProtKB-SubCell"/>
</dbReference>
<keyword evidence="4 7" id="KW-0863">Zinc-finger</keyword>
<gene>
    <name evidence="10" type="primary">LOC113470543</name>
</gene>
<evidence type="ECO:0000313" key="9">
    <source>
        <dbReference type="Proteomes" id="UP000079169"/>
    </source>
</evidence>
<dbReference type="PROSITE" id="PS50157">
    <property type="entry name" value="ZINC_FINGER_C2H2_2"/>
    <property type="match status" value="2"/>
</dbReference>
<evidence type="ECO:0000256" key="6">
    <source>
        <dbReference type="ARBA" id="ARBA00023242"/>
    </source>
</evidence>
<dbReference type="GO" id="GO:0008270">
    <property type="term" value="F:zinc ion binding"/>
    <property type="evidence" value="ECO:0007669"/>
    <property type="project" value="UniProtKB-KW"/>
</dbReference>
<dbReference type="Pfam" id="PF00096">
    <property type="entry name" value="zf-C2H2"/>
    <property type="match status" value="3"/>
</dbReference>
<evidence type="ECO:0000256" key="1">
    <source>
        <dbReference type="ARBA" id="ARBA00004123"/>
    </source>
</evidence>
<keyword evidence="9" id="KW-1185">Reference proteome</keyword>
<evidence type="ECO:0000313" key="10">
    <source>
        <dbReference type="RefSeq" id="XP_026684861.1"/>
    </source>
</evidence>
<protein>
    <submittedName>
        <fullName evidence="10">Gastrula zinc finger protein xFG20-1-like</fullName>
    </submittedName>
</protein>
<reference evidence="10" key="1">
    <citation type="submission" date="2025-08" db="UniProtKB">
        <authorList>
            <consortium name="RefSeq"/>
        </authorList>
    </citation>
    <scope>IDENTIFICATION</scope>
</reference>
<dbReference type="AlphaFoldDB" id="A0A3Q0J8V9"/>
<dbReference type="SUPFAM" id="SSF57667">
    <property type="entry name" value="beta-beta-alpha zinc fingers"/>
    <property type="match status" value="2"/>
</dbReference>
<feature type="domain" description="C2H2-type" evidence="8">
    <location>
        <begin position="2"/>
        <end position="29"/>
    </location>
</feature>
<dbReference type="STRING" id="121845.A0A3Q0J8V9"/>
<evidence type="ECO:0000259" key="8">
    <source>
        <dbReference type="PROSITE" id="PS50157"/>
    </source>
</evidence>
<comment type="subcellular location">
    <subcellularLocation>
        <location evidence="1">Nucleus</location>
    </subcellularLocation>
</comment>
<dbReference type="GeneID" id="113470543"/>
<name>A0A3Q0J8V9_DIACI</name>
<dbReference type="PANTHER" id="PTHR24406">
    <property type="entry name" value="TRANSCRIPTIONAL REPRESSOR CTCFL-RELATED"/>
    <property type="match status" value="1"/>
</dbReference>
<dbReference type="Proteomes" id="UP000079169">
    <property type="component" value="Unplaced"/>
</dbReference>
<sequence>MFACDVCGKEYKYKRGLYRHKKFECGQEPKYQCPHCPHRAKHKANLKTHIAVKHFAKYFLAALHFLIITSSLSVNNSFAAMYQNCSGTYPCDACDKVYQYKGNLDRHKRDECGQEPKYACPHCPYKSKHKANLKSHIGIRH</sequence>
<dbReference type="RefSeq" id="XP_026684861.1">
    <property type="nucleotide sequence ID" value="XM_026829060.1"/>
</dbReference>
<evidence type="ECO:0000256" key="4">
    <source>
        <dbReference type="ARBA" id="ARBA00022771"/>
    </source>
</evidence>
<keyword evidence="5" id="KW-0862">Zinc</keyword>
<organism evidence="9 10">
    <name type="scientific">Diaphorina citri</name>
    <name type="common">Asian citrus psyllid</name>
    <dbReference type="NCBI Taxonomy" id="121845"/>
    <lineage>
        <taxon>Eukaryota</taxon>
        <taxon>Metazoa</taxon>
        <taxon>Ecdysozoa</taxon>
        <taxon>Arthropoda</taxon>
        <taxon>Hexapoda</taxon>
        <taxon>Insecta</taxon>
        <taxon>Pterygota</taxon>
        <taxon>Neoptera</taxon>
        <taxon>Paraneoptera</taxon>
        <taxon>Hemiptera</taxon>
        <taxon>Sternorrhyncha</taxon>
        <taxon>Psylloidea</taxon>
        <taxon>Psyllidae</taxon>
        <taxon>Diaphorininae</taxon>
        <taxon>Diaphorina</taxon>
    </lineage>
</organism>
<evidence type="ECO:0000256" key="3">
    <source>
        <dbReference type="ARBA" id="ARBA00022737"/>
    </source>
</evidence>
<keyword evidence="6" id="KW-0539">Nucleus</keyword>
<dbReference type="InterPro" id="IPR050888">
    <property type="entry name" value="ZnF_C2H2-type_TF"/>
</dbReference>
<evidence type="ECO:0000256" key="5">
    <source>
        <dbReference type="ARBA" id="ARBA00022833"/>
    </source>
</evidence>